<dbReference type="Pfam" id="PF04015">
    <property type="entry name" value="DUF362"/>
    <property type="match status" value="1"/>
</dbReference>
<name>A0A9D6Z445_9BACT</name>
<comment type="caution">
    <text evidence="2">The sequence shown here is derived from an EMBL/GenBank/DDBJ whole genome shotgun (WGS) entry which is preliminary data.</text>
</comment>
<reference evidence="2" key="1">
    <citation type="submission" date="2020-07" db="EMBL/GenBank/DDBJ databases">
        <title>Huge and variable diversity of episymbiotic CPR bacteria and DPANN archaea in groundwater ecosystems.</title>
        <authorList>
            <person name="He C.Y."/>
            <person name="Keren R."/>
            <person name="Whittaker M."/>
            <person name="Farag I.F."/>
            <person name="Doudna J."/>
            <person name="Cate J.H.D."/>
            <person name="Banfield J.F."/>
        </authorList>
    </citation>
    <scope>NUCLEOTIDE SEQUENCE</scope>
    <source>
        <strain evidence="2">NC_groundwater_1664_Pr3_B-0.1um_52_9</strain>
    </source>
</reference>
<dbReference type="Proteomes" id="UP000807825">
    <property type="component" value="Unassembled WGS sequence"/>
</dbReference>
<evidence type="ECO:0000313" key="3">
    <source>
        <dbReference type="Proteomes" id="UP000807825"/>
    </source>
</evidence>
<proteinExistence type="predicted"/>
<evidence type="ECO:0000313" key="2">
    <source>
        <dbReference type="EMBL" id="MBI5250589.1"/>
    </source>
</evidence>
<dbReference type="InterPro" id="IPR007160">
    <property type="entry name" value="DUF362"/>
</dbReference>
<sequence length="156" mass="17324">MAYAVDIAPECDCFPWAGLPVATDVGVFASMDPVAIDAAVCDLLDKAPIYPGGRSEELGLKPGEDKLKAVNAFTPRIQLKAGEKIGMGTMNYELITYEPELNPENIAKWQIRKIPMTVHPMRQVFKNHHLGREFPFGRHADVNTWIGKWKGFDPTA</sequence>
<feature type="domain" description="DUF362" evidence="1">
    <location>
        <begin position="5"/>
        <end position="42"/>
    </location>
</feature>
<protein>
    <recommendedName>
        <fullName evidence="1">DUF362 domain-containing protein</fullName>
    </recommendedName>
</protein>
<gene>
    <name evidence="2" type="ORF">HY912_13950</name>
</gene>
<evidence type="ECO:0000259" key="1">
    <source>
        <dbReference type="Pfam" id="PF04015"/>
    </source>
</evidence>
<dbReference type="AlphaFoldDB" id="A0A9D6Z445"/>
<accession>A0A9D6Z445</accession>
<organism evidence="2 3">
    <name type="scientific">Desulfomonile tiedjei</name>
    <dbReference type="NCBI Taxonomy" id="2358"/>
    <lineage>
        <taxon>Bacteria</taxon>
        <taxon>Pseudomonadati</taxon>
        <taxon>Thermodesulfobacteriota</taxon>
        <taxon>Desulfomonilia</taxon>
        <taxon>Desulfomonilales</taxon>
        <taxon>Desulfomonilaceae</taxon>
        <taxon>Desulfomonile</taxon>
    </lineage>
</organism>
<dbReference type="EMBL" id="JACRDE010000365">
    <property type="protein sequence ID" value="MBI5250589.1"/>
    <property type="molecule type" value="Genomic_DNA"/>
</dbReference>